<dbReference type="GO" id="GO:0016740">
    <property type="term" value="F:transferase activity"/>
    <property type="evidence" value="ECO:0007669"/>
    <property type="project" value="UniProtKB-KW"/>
</dbReference>
<dbReference type="STRING" id="1121400.SAMN02746065_10384"/>
<dbReference type="SUPFAM" id="SSF51161">
    <property type="entry name" value="Trimeric LpxA-like enzymes"/>
    <property type="match status" value="1"/>
</dbReference>
<comment type="similarity">
    <text evidence="1">Belongs to the transferase hexapeptide repeat family.</text>
</comment>
<dbReference type="PANTHER" id="PTHR43300:SF10">
    <property type="entry name" value="2,3,4,5-TETRAHYDROPYRIDINE-2,6-DICARBOXYLATE N-ACETYLTRANSFERASE"/>
    <property type="match status" value="1"/>
</dbReference>
<gene>
    <name evidence="2" type="ORF">SAMN02746065_10384</name>
</gene>
<dbReference type="OrthoDB" id="9815592at2"/>
<evidence type="ECO:0000256" key="1">
    <source>
        <dbReference type="ARBA" id="ARBA00007274"/>
    </source>
</evidence>
<name>A0A1W1ZP67_9BACT</name>
<organism evidence="2 3">
    <name type="scientific">Desulfocicer vacuolatum DSM 3385</name>
    <dbReference type="NCBI Taxonomy" id="1121400"/>
    <lineage>
        <taxon>Bacteria</taxon>
        <taxon>Pseudomonadati</taxon>
        <taxon>Thermodesulfobacteriota</taxon>
        <taxon>Desulfobacteria</taxon>
        <taxon>Desulfobacterales</taxon>
        <taxon>Desulfobacteraceae</taxon>
        <taxon>Desulfocicer</taxon>
    </lineage>
</organism>
<dbReference type="InterPro" id="IPR011004">
    <property type="entry name" value="Trimer_LpxA-like_sf"/>
</dbReference>
<evidence type="ECO:0000313" key="2">
    <source>
        <dbReference type="EMBL" id="SMC50335.1"/>
    </source>
</evidence>
<dbReference type="PANTHER" id="PTHR43300">
    <property type="entry name" value="ACETYLTRANSFERASE"/>
    <property type="match status" value="1"/>
</dbReference>
<accession>A0A1W1ZP67</accession>
<dbReference type="AlphaFoldDB" id="A0A1W1ZP67"/>
<proteinExistence type="inferred from homology"/>
<evidence type="ECO:0000313" key="3">
    <source>
        <dbReference type="Proteomes" id="UP000192418"/>
    </source>
</evidence>
<dbReference type="Gene3D" id="2.160.10.10">
    <property type="entry name" value="Hexapeptide repeat proteins"/>
    <property type="match status" value="1"/>
</dbReference>
<dbReference type="Proteomes" id="UP000192418">
    <property type="component" value="Unassembled WGS sequence"/>
</dbReference>
<keyword evidence="2" id="KW-0808">Transferase</keyword>
<reference evidence="2 3" key="1">
    <citation type="submission" date="2017-04" db="EMBL/GenBank/DDBJ databases">
        <authorList>
            <person name="Afonso C.L."/>
            <person name="Miller P.J."/>
            <person name="Scott M.A."/>
            <person name="Spackman E."/>
            <person name="Goraichik I."/>
            <person name="Dimitrov K.M."/>
            <person name="Suarez D.L."/>
            <person name="Swayne D.E."/>
        </authorList>
    </citation>
    <scope>NUCLEOTIDE SEQUENCE [LARGE SCALE GENOMIC DNA]</scope>
    <source>
        <strain evidence="2 3">DSM 3385</strain>
    </source>
</reference>
<dbReference type="EMBL" id="FWXY01000003">
    <property type="protein sequence ID" value="SMC50335.1"/>
    <property type="molecule type" value="Genomic_DNA"/>
</dbReference>
<protein>
    <submittedName>
        <fullName evidence="2">Serine O-acetyltransferase</fullName>
    </submittedName>
</protein>
<sequence>MFENIKADWGRYLSLTSRVHESTFLRKFHLFYYEFGFQTTVVHRLGAWARTELSSFGFIPLRYLFLVVYEVLHAMVQTLYGIDIHRHATIGKGLYIGHFGGIKIGRCTMGPGCSVHQQVKLDDDTTVGARVWMGSHAVINHGAVVEDDTTLAPGAVIPACGIVKKHTLVMGAPARVIKRNYDNRALIGRPLAHAGGTK</sequence>
<keyword evidence="3" id="KW-1185">Reference proteome</keyword>
<dbReference type="InterPro" id="IPR050179">
    <property type="entry name" value="Trans_hexapeptide_repeat"/>
</dbReference>